<keyword evidence="3 9" id="KW-0597">Phosphoprotein</keyword>
<dbReference type="PROSITE" id="PS00041">
    <property type="entry name" value="HTH_ARAC_FAMILY_1"/>
    <property type="match status" value="1"/>
</dbReference>
<organism evidence="13 14">
    <name type="scientific">Echinicola pacifica</name>
    <dbReference type="NCBI Taxonomy" id="346377"/>
    <lineage>
        <taxon>Bacteria</taxon>
        <taxon>Pseudomonadati</taxon>
        <taxon>Bacteroidota</taxon>
        <taxon>Cytophagia</taxon>
        <taxon>Cytophagales</taxon>
        <taxon>Cyclobacteriaceae</taxon>
        <taxon>Echinicola</taxon>
    </lineage>
</organism>
<dbReference type="PROSITE" id="PS50109">
    <property type="entry name" value="HIS_KIN"/>
    <property type="match status" value="1"/>
</dbReference>
<dbReference type="CDD" id="cd17574">
    <property type="entry name" value="REC_OmpR"/>
    <property type="match status" value="1"/>
</dbReference>
<keyword evidence="8" id="KW-0804">Transcription</keyword>
<name>A0A918PT18_9BACT</name>
<dbReference type="SMART" id="SM00387">
    <property type="entry name" value="HATPase_c"/>
    <property type="match status" value="1"/>
</dbReference>
<dbReference type="SUPFAM" id="SSF63829">
    <property type="entry name" value="Calcium-dependent phosphotriesterase"/>
    <property type="match status" value="3"/>
</dbReference>
<feature type="modified residue" description="4-aspartylphosphate" evidence="9">
    <location>
        <position position="1165"/>
    </location>
</feature>
<dbReference type="InterPro" id="IPR018060">
    <property type="entry name" value="HTH_AraC"/>
</dbReference>
<dbReference type="InterPro" id="IPR003661">
    <property type="entry name" value="HisK_dim/P_dom"/>
</dbReference>
<comment type="catalytic activity">
    <reaction evidence="1">
        <text>ATP + protein L-histidine = ADP + protein N-phospho-L-histidine.</text>
        <dbReference type="EC" id="2.7.13.3"/>
    </reaction>
</comment>
<keyword evidence="5 13" id="KW-0418">Kinase</keyword>
<dbReference type="Pfam" id="PF07494">
    <property type="entry name" value="Reg_prop"/>
    <property type="match status" value="5"/>
</dbReference>
<dbReference type="SUPFAM" id="SSF55874">
    <property type="entry name" value="ATPase domain of HSP90 chaperone/DNA topoisomerase II/histidine kinase"/>
    <property type="match status" value="1"/>
</dbReference>
<feature type="domain" description="Response regulatory" evidence="12">
    <location>
        <begin position="1117"/>
        <end position="1232"/>
    </location>
</feature>
<reference evidence="13" key="2">
    <citation type="submission" date="2020-09" db="EMBL/GenBank/DDBJ databases">
        <authorList>
            <person name="Sun Q."/>
            <person name="Kim S."/>
        </authorList>
    </citation>
    <scope>NUCLEOTIDE SEQUENCE</scope>
    <source>
        <strain evidence="13">KCTC 12368</strain>
    </source>
</reference>
<dbReference type="FunFam" id="3.30.565.10:FF:000006">
    <property type="entry name" value="Sensor histidine kinase WalK"/>
    <property type="match status" value="1"/>
</dbReference>
<dbReference type="EC" id="2.7.13.3" evidence="2"/>
<dbReference type="InterPro" id="IPR011123">
    <property type="entry name" value="Y_Y_Y"/>
</dbReference>
<keyword evidence="4" id="KW-0808">Transferase</keyword>
<dbReference type="Gene3D" id="3.40.50.2300">
    <property type="match status" value="1"/>
</dbReference>
<dbReference type="GO" id="GO:0003700">
    <property type="term" value="F:DNA-binding transcription factor activity"/>
    <property type="evidence" value="ECO:0007669"/>
    <property type="project" value="InterPro"/>
</dbReference>
<dbReference type="PROSITE" id="PS01124">
    <property type="entry name" value="HTH_ARAC_FAMILY_2"/>
    <property type="match status" value="1"/>
</dbReference>
<dbReference type="GO" id="GO:0000155">
    <property type="term" value="F:phosphorelay sensor kinase activity"/>
    <property type="evidence" value="ECO:0007669"/>
    <property type="project" value="InterPro"/>
</dbReference>
<keyword evidence="6" id="KW-0805">Transcription regulation</keyword>
<keyword evidence="7" id="KW-0238">DNA-binding</keyword>
<dbReference type="Pfam" id="PF02518">
    <property type="entry name" value="HATPase_c"/>
    <property type="match status" value="1"/>
</dbReference>
<dbReference type="SUPFAM" id="SSF52172">
    <property type="entry name" value="CheY-like"/>
    <property type="match status" value="1"/>
</dbReference>
<dbReference type="Pfam" id="PF00072">
    <property type="entry name" value="Response_reg"/>
    <property type="match status" value="1"/>
</dbReference>
<dbReference type="InterPro" id="IPR011006">
    <property type="entry name" value="CheY-like_superfamily"/>
</dbReference>
<feature type="domain" description="HTH araC/xylS-type" evidence="10">
    <location>
        <begin position="1264"/>
        <end position="1363"/>
    </location>
</feature>
<dbReference type="InterPro" id="IPR011110">
    <property type="entry name" value="Reg_prop"/>
</dbReference>
<evidence type="ECO:0000256" key="9">
    <source>
        <dbReference type="PROSITE-ProRule" id="PRU00169"/>
    </source>
</evidence>
<dbReference type="SMART" id="SM00448">
    <property type="entry name" value="REC"/>
    <property type="match status" value="1"/>
</dbReference>
<dbReference type="Gene3D" id="2.130.10.10">
    <property type="entry name" value="YVTN repeat-like/Quinoprotein amine dehydrogenase"/>
    <property type="match status" value="2"/>
</dbReference>
<dbReference type="RefSeq" id="WP_018472141.1">
    <property type="nucleotide sequence ID" value="NZ_BMWX01000002.1"/>
</dbReference>
<dbReference type="CDD" id="cd00082">
    <property type="entry name" value="HisKA"/>
    <property type="match status" value="1"/>
</dbReference>
<accession>A0A918PT18</accession>
<dbReference type="EMBL" id="BMWX01000002">
    <property type="protein sequence ID" value="GGZ21710.1"/>
    <property type="molecule type" value="Genomic_DNA"/>
</dbReference>
<dbReference type="Proteomes" id="UP000619457">
    <property type="component" value="Unassembled WGS sequence"/>
</dbReference>
<dbReference type="Gene3D" id="1.10.10.60">
    <property type="entry name" value="Homeodomain-like"/>
    <property type="match status" value="2"/>
</dbReference>
<dbReference type="SMART" id="SM00388">
    <property type="entry name" value="HisKA"/>
    <property type="match status" value="1"/>
</dbReference>
<dbReference type="PANTHER" id="PTHR43547">
    <property type="entry name" value="TWO-COMPONENT HISTIDINE KINASE"/>
    <property type="match status" value="1"/>
</dbReference>
<evidence type="ECO:0000313" key="13">
    <source>
        <dbReference type="EMBL" id="GGZ21710.1"/>
    </source>
</evidence>
<dbReference type="InterPro" id="IPR036097">
    <property type="entry name" value="HisK_dim/P_sf"/>
</dbReference>
<dbReference type="InterPro" id="IPR015943">
    <property type="entry name" value="WD40/YVTN_repeat-like_dom_sf"/>
</dbReference>
<dbReference type="PANTHER" id="PTHR43547:SF2">
    <property type="entry name" value="HYBRID SIGNAL TRANSDUCTION HISTIDINE KINASE C"/>
    <property type="match status" value="1"/>
</dbReference>
<evidence type="ECO:0000256" key="2">
    <source>
        <dbReference type="ARBA" id="ARBA00012438"/>
    </source>
</evidence>
<evidence type="ECO:0000259" key="12">
    <source>
        <dbReference type="PROSITE" id="PS50110"/>
    </source>
</evidence>
<dbReference type="InterPro" id="IPR013783">
    <property type="entry name" value="Ig-like_fold"/>
</dbReference>
<evidence type="ECO:0000256" key="3">
    <source>
        <dbReference type="ARBA" id="ARBA00022553"/>
    </source>
</evidence>
<dbReference type="Gene3D" id="3.30.565.10">
    <property type="entry name" value="Histidine kinase-like ATPase, C-terminal domain"/>
    <property type="match status" value="1"/>
</dbReference>
<evidence type="ECO:0000256" key="4">
    <source>
        <dbReference type="ARBA" id="ARBA00022679"/>
    </source>
</evidence>
<proteinExistence type="predicted"/>
<reference evidence="13" key="1">
    <citation type="journal article" date="2014" name="Int. J. Syst. Evol. Microbiol.">
        <title>Complete genome sequence of Corynebacterium casei LMG S-19264T (=DSM 44701T), isolated from a smear-ripened cheese.</title>
        <authorList>
            <consortium name="US DOE Joint Genome Institute (JGI-PGF)"/>
            <person name="Walter F."/>
            <person name="Albersmeier A."/>
            <person name="Kalinowski J."/>
            <person name="Ruckert C."/>
        </authorList>
    </citation>
    <scope>NUCLEOTIDE SEQUENCE</scope>
    <source>
        <strain evidence="13">KCTC 12368</strain>
    </source>
</reference>
<dbReference type="InterPro" id="IPR004358">
    <property type="entry name" value="Sig_transdc_His_kin-like_C"/>
</dbReference>
<evidence type="ECO:0000259" key="10">
    <source>
        <dbReference type="PROSITE" id="PS01124"/>
    </source>
</evidence>
<dbReference type="InterPro" id="IPR003594">
    <property type="entry name" value="HATPase_dom"/>
</dbReference>
<dbReference type="Gene3D" id="1.10.287.130">
    <property type="match status" value="1"/>
</dbReference>
<dbReference type="Pfam" id="PF12833">
    <property type="entry name" value="HTH_18"/>
    <property type="match status" value="1"/>
</dbReference>
<evidence type="ECO:0000256" key="6">
    <source>
        <dbReference type="ARBA" id="ARBA00023015"/>
    </source>
</evidence>
<dbReference type="PRINTS" id="PR00344">
    <property type="entry name" value="BCTRLSENSOR"/>
</dbReference>
<dbReference type="InterPro" id="IPR005467">
    <property type="entry name" value="His_kinase_dom"/>
</dbReference>
<evidence type="ECO:0000256" key="5">
    <source>
        <dbReference type="ARBA" id="ARBA00022777"/>
    </source>
</evidence>
<gene>
    <name evidence="13" type="ORF">GCM10007049_13080</name>
</gene>
<protein>
    <recommendedName>
        <fullName evidence="2">histidine kinase</fullName>
        <ecNumber evidence="2">2.7.13.3</ecNumber>
    </recommendedName>
</protein>
<dbReference type="Gene3D" id="2.60.40.10">
    <property type="entry name" value="Immunoglobulins"/>
    <property type="match status" value="1"/>
</dbReference>
<comment type="caution">
    <text evidence="13">The sequence shown here is derived from an EMBL/GenBank/DDBJ whole genome shotgun (WGS) entry which is preliminary data.</text>
</comment>
<feature type="domain" description="Histidine kinase" evidence="11">
    <location>
        <begin position="841"/>
        <end position="1073"/>
    </location>
</feature>
<dbReference type="PROSITE" id="PS50110">
    <property type="entry name" value="RESPONSE_REGULATORY"/>
    <property type="match status" value="1"/>
</dbReference>
<evidence type="ECO:0000256" key="1">
    <source>
        <dbReference type="ARBA" id="ARBA00000085"/>
    </source>
</evidence>
<keyword evidence="14" id="KW-1185">Reference proteome</keyword>
<dbReference type="Pfam" id="PF00512">
    <property type="entry name" value="HisKA"/>
    <property type="match status" value="1"/>
</dbReference>
<dbReference type="InterPro" id="IPR001789">
    <property type="entry name" value="Sig_transdc_resp-reg_receiver"/>
</dbReference>
<dbReference type="SUPFAM" id="SSF46689">
    <property type="entry name" value="Homeodomain-like"/>
    <property type="match status" value="1"/>
</dbReference>
<evidence type="ECO:0000259" key="11">
    <source>
        <dbReference type="PROSITE" id="PS50109"/>
    </source>
</evidence>
<dbReference type="InterPro" id="IPR018062">
    <property type="entry name" value="HTH_AraC-typ_CS"/>
</dbReference>
<evidence type="ECO:0000313" key="14">
    <source>
        <dbReference type="Proteomes" id="UP000619457"/>
    </source>
</evidence>
<dbReference type="SUPFAM" id="SSF47384">
    <property type="entry name" value="Homodimeric domain of signal transducing histidine kinase"/>
    <property type="match status" value="1"/>
</dbReference>
<dbReference type="Pfam" id="PF07495">
    <property type="entry name" value="Y_Y_Y"/>
    <property type="match status" value="1"/>
</dbReference>
<evidence type="ECO:0000256" key="8">
    <source>
        <dbReference type="ARBA" id="ARBA00023163"/>
    </source>
</evidence>
<dbReference type="InterPro" id="IPR009057">
    <property type="entry name" value="Homeodomain-like_sf"/>
</dbReference>
<sequence>MKRVINKVSIQAWAILFSFAFIIPCFGQELPNLKFKKIGVSDGLSSTTVSSIIQDNKGFLWFGTRDGLNKFDGYTIKTYHNELYDDSTLHDNWVSSLYEDPSNKLWISTIKGLSLYDDDLDKIIRIKDENNILEGLTISQISAGHGNQILLSSRKGLFSFDSKDVQQQITLKQIVNTSVISAYADQDTLWIGSTDGVYCYDYRAKSISKVYNYDNNVVSYNFKIKFFRLNQDTLLMASPLGLFQWDGQKETFVPFIFKDSDGHIHSFPKAIRAIVKDSNDVLWIGAIDGLYLLNIAKKKFSKYSHIPQDLYSLSHNSIYDILEDEDHNMWIGTWAGGVNLFDRSLGTFNHYYSSETEDALSNNIISSFVEDEPNRFWIGTEGGGLNYFDRLSGKFERIHYSPTDEPDANIKKIIKDQNGNLWIGLHYHGLEVYNPKQKNYTKYKHHHADRHSLSNSTIMTLYEDSQSNIWIGTNGGGLNRYMGNGQFERYDNQSWTSNMTVFSIHEKWNGSLMLGTNRGLVEFTPDNKQFTPSNIFSEALDEDITVHTIYSEKDSVYWLGTSSHGLIKFNSVNDDVKVYHTANGLPNNLVYGILPGGHHTLWISTNNGLSTFNIDTETFTNYSIKNGLQSSVFNYNSFLKTSQGDMLFGGINGFNLFDPSKISTKERNAPLYITSIKVFDKEVQGDNEMVKNITNSEKVILEPDQFNFTISYTSINFVSPQSTKYLYKLEGVDNDWVVAGNQRFANYNDIGPGTYTFKVKTYSNTDNPQVSQASLEIIVLAPWWQTRWAYLGYFLLFAILLFSLWKFRSWQFRLRQKLLQSQMDTENEKILYDLKLNFFTNISHELKTPLTLILGPAEELISHEWKSNTLKEKAHLLYSQSKKMYQLVNQLLEFRKTETDNISLRALKGDVSNFVNEIYLVFKLKAQEKGIQYTFKSINHDISIYFDREKLEMVFTNLLSNAFKHTHEGGSIKVDVDFVGSPAKDAEFLQGALVNNYAKISIEDDGNGMSREEMDKIFDRFHQTFRSETLSISGTGIGLSLVKDFVSIHHGEVLVKSALKEGTIFTVKLPFGSKHLAPEQILPDINAGAEFTIYKDIDLEKDHDTRPIRNAEAFPFTILIVDDNEDLLSYLQGLLSPSYSILMAENGLEALETLKSHTPDLIISDVMMPEMDGITLCQKVNEDKSLGYIPFILLTARTATVYEIEGLTIGATDYISKPFNPKVLQAKIHNIFSNKLRLHEFYEKSILKEHFELEIPDEDREFIEHAIRLVEQNVEDLEFNVQVLARDMAMSQSSFYKKLKSITGKTAVEFIRDVRMRVAAQLLINSKYRISDISLKVGISDTKYFRESFKKIYGMSPSQYKTQKKQSNDS</sequence>
<dbReference type="SMART" id="SM00342">
    <property type="entry name" value="HTH_ARAC"/>
    <property type="match status" value="1"/>
</dbReference>
<dbReference type="InterPro" id="IPR036890">
    <property type="entry name" value="HATPase_C_sf"/>
</dbReference>
<dbReference type="GO" id="GO:0043565">
    <property type="term" value="F:sequence-specific DNA binding"/>
    <property type="evidence" value="ECO:0007669"/>
    <property type="project" value="InterPro"/>
</dbReference>
<evidence type="ECO:0000256" key="7">
    <source>
        <dbReference type="ARBA" id="ARBA00023125"/>
    </source>
</evidence>